<gene>
    <name evidence="1" type="ORF">HPB47_013798</name>
</gene>
<evidence type="ECO:0000313" key="1">
    <source>
        <dbReference type="EMBL" id="KAG0444432.1"/>
    </source>
</evidence>
<organism evidence="1 2">
    <name type="scientific">Ixodes persulcatus</name>
    <name type="common">Taiga tick</name>
    <dbReference type="NCBI Taxonomy" id="34615"/>
    <lineage>
        <taxon>Eukaryota</taxon>
        <taxon>Metazoa</taxon>
        <taxon>Ecdysozoa</taxon>
        <taxon>Arthropoda</taxon>
        <taxon>Chelicerata</taxon>
        <taxon>Arachnida</taxon>
        <taxon>Acari</taxon>
        <taxon>Parasitiformes</taxon>
        <taxon>Ixodida</taxon>
        <taxon>Ixodoidea</taxon>
        <taxon>Ixodidae</taxon>
        <taxon>Ixodinae</taxon>
        <taxon>Ixodes</taxon>
    </lineage>
</organism>
<dbReference type="EMBL" id="JABSTQ010002033">
    <property type="protein sequence ID" value="KAG0444432.1"/>
    <property type="molecule type" value="Genomic_DNA"/>
</dbReference>
<proteinExistence type="predicted"/>
<name>A0AC60R1C3_IXOPE</name>
<accession>A0AC60R1C3</accession>
<keyword evidence="2" id="KW-1185">Reference proteome</keyword>
<dbReference type="Proteomes" id="UP000805193">
    <property type="component" value="Unassembled WGS sequence"/>
</dbReference>
<sequence>MAANFAFIFKAAFLLVILLVVASGHYRGQRGRHGGGPGGERRRGHRCHYPRDCSRPIMGEEEDDDDRSVNTTAIFNNATRMCESTAQTSGPRECAKFATLEFCQMLARLGPPSAQQRLAEFFNCWIGLVCWVGMGAFQGSGLCLKHLEFAHG</sequence>
<protein>
    <submittedName>
        <fullName evidence="1">Uncharacterized protein</fullName>
    </submittedName>
</protein>
<comment type="caution">
    <text evidence="1">The sequence shown here is derived from an EMBL/GenBank/DDBJ whole genome shotgun (WGS) entry which is preliminary data.</text>
</comment>
<reference evidence="1 2" key="1">
    <citation type="journal article" date="2020" name="Cell">
        <title>Large-Scale Comparative Analyses of Tick Genomes Elucidate Their Genetic Diversity and Vector Capacities.</title>
        <authorList>
            <consortium name="Tick Genome and Microbiome Consortium (TIGMIC)"/>
            <person name="Jia N."/>
            <person name="Wang J."/>
            <person name="Shi W."/>
            <person name="Du L."/>
            <person name="Sun Y."/>
            <person name="Zhan W."/>
            <person name="Jiang J.F."/>
            <person name="Wang Q."/>
            <person name="Zhang B."/>
            <person name="Ji P."/>
            <person name="Bell-Sakyi L."/>
            <person name="Cui X.M."/>
            <person name="Yuan T.T."/>
            <person name="Jiang B.G."/>
            <person name="Yang W.F."/>
            <person name="Lam T.T."/>
            <person name="Chang Q.C."/>
            <person name="Ding S.J."/>
            <person name="Wang X.J."/>
            <person name="Zhu J.G."/>
            <person name="Ruan X.D."/>
            <person name="Zhao L."/>
            <person name="Wei J.T."/>
            <person name="Ye R.Z."/>
            <person name="Que T.C."/>
            <person name="Du C.H."/>
            <person name="Zhou Y.H."/>
            <person name="Cheng J.X."/>
            <person name="Dai P.F."/>
            <person name="Guo W.B."/>
            <person name="Han X.H."/>
            <person name="Huang E.J."/>
            <person name="Li L.F."/>
            <person name="Wei W."/>
            <person name="Gao Y.C."/>
            <person name="Liu J.Z."/>
            <person name="Shao H.Z."/>
            <person name="Wang X."/>
            <person name="Wang C.C."/>
            <person name="Yang T.C."/>
            <person name="Huo Q.B."/>
            <person name="Li W."/>
            <person name="Chen H.Y."/>
            <person name="Chen S.E."/>
            <person name="Zhou L.G."/>
            <person name="Ni X.B."/>
            <person name="Tian J.H."/>
            <person name="Sheng Y."/>
            <person name="Liu T."/>
            <person name="Pan Y.S."/>
            <person name="Xia L.Y."/>
            <person name="Li J."/>
            <person name="Zhao F."/>
            <person name="Cao W.C."/>
        </authorList>
    </citation>
    <scope>NUCLEOTIDE SEQUENCE [LARGE SCALE GENOMIC DNA]</scope>
    <source>
        <strain evidence="1">Iper-2018</strain>
    </source>
</reference>
<evidence type="ECO:0000313" key="2">
    <source>
        <dbReference type="Proteomes" id="UP000805193"/>
    </source>
</evidence>